<dbReference type="RefSeq" id="WP_159546070.1">
    <property type="nucleotide sequence ID" value="NZ_CP047156.1"/>
</dbReference>
<sequence>MPSPYLTVAGSAEVETEVKRSRFMARASRVESEYDAREAIERDRRKFWDARHHCSAFVLGARGEITRSNDDGEPAGTAGAPILQAITGRGLSDVVVVVTRYFGGTLLGAGGLVRAYGDAAAQALDRADVVRRVPGVAATITAHIAEAGKLENALHSREVEITEVEYAAAVRLAVRIPGDREEELRAIVAEFTRGHGAVEIGADTWFDSTPKTT</sequence>
<dbReference type="InterPro" id="IPR015269">
    <property type="entry name" value="UPF0029_Impact_C"/>
</dbReference>
<feature type="domain" description="UPF0029" evidence="3">
    <location>
        <begin position="145"/>
        <end position="194"/>
    </location>
</feature>
<dbReference type="InterPro" id="IPR023582">
    <property type="entry name" value="Impact"/>
</dbReference>
<dbReference type="InParanoid" id="A0A7L4YPD8"/>
<dbReference type="PANTHER" id="PTHR16301:SF20">
    <property type="entry name" value="IMPACT FAMILY MEMBER YIGZ"/>
    <property type="match status" value="1"/>
</dbReference>
<evidence type="ECO:0000259" key="3">
    <source>
        <dbReference type="Pfam" id="PF09186"/>
    </source>
</evidence>
<dbReference type="InterPro" id="IPR015796">
    <property type="entry name" value="Impact_YigZ-like"/>
</dbReference>
<dbReference type="Pfam" id="PF01205">
    <property type="entry name" value="Impact_N"/>
    <property type="match status" value="1"/>
</dbReference>
<dbReference type="GO" id="GO:0006446">
    <property type="term" value="P:regulation of translational initiation"/>
    <property type="evidence" value="ECO:0007669"/>
    <property type="project" value="TreeGrafter"/>
</dbReference>
<dbReference type="OrthoDB" id="9813771at2"/>
<gene>
    <name evidence="4" type="ORF">EK0264_12440</name>
</gene>
<evidence type="ECO:0000256" key="1">
    <source>
        <dbReference type="ARBA" id="ARBA00007665"/>
    </source>
</evidence>
<evidence type="ECO:0000313" key="4">
    <source>
        <dbReference type="EMBL" id="QHC01016.1"/>
    </source>
</evidence>
<dbReference type="AlphaFoldDB" id="A0A7L4YPD8"/>
<accession>A0A7L4YPD8</accession>
<dbReference type="NCBIfam" id="TIGR00257">
    <property type="entry name" value="IMPACT_YIGZ"/>
    <property type="match status" value="1"/>
</dbReference>
<dbReference type="InterPro" id="IPR001498">
    <property type="entry name" value="Impact_N"/>
</dbReference>
<feature type="domain" description="Impact N-terminal" evidence="2">
    <location>
        <begin position="19"/>
        <end position="124"/>
    </location>
</feature>
<dbReference type="SUPFAM" id="SSF54211">
    <property type="entry name" value="Ribosomal protein S5 domain 2-like"/>
    <property type="match status" value="1"/>
</dbReference>
<comment type="similarity">
    <text evidence="1">Belongs to the IMPACT family.</text>
</comment>
<dbReference type="InterPro" id="IPR036956">
    <property type="entry name" value="Impact_N_sf"/>
</dbReference>
<dbReference type="InterPro" id="IPR035647">
    <property type="entry name" value="EFG_III/V"/>
</dbReference>
<organism evidence="4 5">
    <name type="scientific">Epidermidibacterium keratini</name>
    <dbReference type="NCBI Taxonomy" id="1891644"/>
    <lineage>
        <taxon>Bacteria</taxon>
        <taxon>Bacillati</taxon>
        <taxon>Actinomycetota</taxon>
        <taxon>Actinomycetes</taxon>
        <taxon>Sporichthyales</taxon>
        <taxon>Sporichthyaceae</taxon>
        <taxon>Epidermidibacterium</taxon>
    </lineage>
</organism>
<dbReference type="EMBL" id="CP047156">
    <property type="protein sequence ID" value="QHC01016.1"/>
    <property type="molecule type" value="Genomic_DNA"/>
</dbReference>
<keyword evidence="5" id="KW-1185">Reference proteome</keyword>
<reference evidence="4 5" key="1">
    <citation type="journal article" date="2018" name="Int. J. Syst. Evol. Microbiol.">
        <title>Epidermidibacterium keratini gen. nov., sp. nov., a member of the family Sporichthyaceae, isolated from keratin epidermis.</title>
        <authorList>
            <person name="Lee D.G."/>
            <person name="Trujillo M.E."/>
            <person name="Kang S."/>
            <person name="Nam J.J."/>
            <person name="Kim Y.J."/>
        </authorList>
    </citation>
    <scope>NUCLEOTIDE SEQUENCE [LARGE SCALE GENOMIC DNA]</scope>
    <source>
        <strain evidence="4 5">EPI-7</strain>
    </source>
</reference>
<dbReference type="Gene3D" id="3.30.230.30">
    <property type="entry name" value="Impact, N-terminal domain"/>
    <property type="match status" value="1"/>
</dbReference>
<name>A0A7L4YPD8_9ACTN</name>
<dbReference type="KEGG" id="eke:EK0264_12440"/>
<evidence type="ECO:0000313" key="5">
    <source>
        <dbReference type="Proteomes" id="UP000463857"/>
    </source>
</evidence>
<dbReference type="Pfam" id="PF09186">
    <property type="entry name" value="DUF1949"/>
    <property type="match status" value="1"/>
</dbReference>
<dbReference type="InterPro" id="IPR020568">
    <property type="entry name" value="Ribosomal_Su5_D2-typ_SF"/>
</dbReference>
<dbReference type="PROSITE" id="PS00910">
    <property type="entry name" value="UPF0029"/>
    <property type="match status" value="1"/>
</dbReference>
<dbReference type="SUPFAM" id="SSF54980">
    <property type="entry name" value="EF-G C-terminal domain-like"/>
    <property type="match status" value="1"/>
</dbReference>
<evidence type="ECO:0000259" key="2">
    <source>
        <dbReference type="Pfam" id="PF01205"/>
    </source>
</evidence>
<dbReference type="PANTHER" id="PTHR16301">
    <property type="entry name" value="IMPACT-RELATED"/>
    <property type="match status" value="1"/>
</dbReference>
<dbReference type="Proteomes" id="UP000463857">
    <property type="component" value="Chromosome"/>
</dbReference>
<dbReference type="GO" id="GO:0005737">
    <property type="term" value="C:cytoplasm"/>
    <property type="evidence" value="ECO:0007669"/>
    <property type="project" value="TreeGrafter"/>
</dbReference>
<proteinExistence type="inferred from homology"/>
<dbReference type="InterPro" id="IPR020569">
    <property type="entry name" value="UPF0029_Impact_CS"/>
</dbReference>
<protein>
    <submittedName>
        <fullName evidence="4">YigZ family protein</fullName>
    </submittedName>
</protein>